<proteinExistence type="predicted"/>
<accession>A0A5C6THQ7</accession>
<dbReference type="AlphaFoldDB" id="A0A5C6THQ7"/>
<dbReference type="EMBL" id="VMNF01000004">
    <property type="protein sequence ID" value="TXC10407.1"/>
    <property type="molecule type" value="Genomic_DNA"/>
</dbReference>
<organism evidence="2 3">
    <name type="scientific">Fusarium oxysporum f. sp. cubense</name>
    <dbReference type="NCBI Taxonomy" id="61366"/>
    <lineage>
        <taxon>Eukaryota</taxon>
        <taxon>Fungi</taxon>
        <taxon>Dikarya</taxon>
        <taxon>Ascomycota</taxon>
        <taxon>Pezizomycotina</taxon>
        <taxon>Sordariomycetes</taxon>
        <taxon>Hypocreomycetidae</taxon>
        <taxon>Hypocreales</taxon>
        <taxon>Nectriaceae</taxon>
        <taxon>Fusarium</taxon>
        <taxon>Fusarium oxysporum species complex</taxon>
    </lineage>
</organism>
<feature type="region of interest" description="Disordered" evidence="1">
    <location>
        <begin position="238"/>
        <end position="260"/>
    </location>
</feature>
<comment type="caution">
    <text evidence="2">The sequence shown here is derived from an EMBL/GenBank/DDBJ whole genome shotgun (WGS) entry which is preliminary data.</text>
</comment>
<sequence>MPYNPRSEVPEREFSLKLDATLDDSKTRSIRSLVNWAKTAQYIEPGTIKPRLSCNRGTHEVRFGTGYPSLPLIEPLSVFHLVITEKRTTDLQNTAKLCGGDTPATWGRASMYYSPTERFYLLLHAHIRYHISCNCMFEPIRDTELKAEPMHFSGRCGVVRCIPAGTLRGLTGRRCVSLKASHDSKMGIVYLAMAGLECTLVAKGKPAAVRSFNGHVVDMRESKGALYDKTSRNAKKWRMGRDRDPARQGCRNCGGDGSAS</sequence>
<gene>
    <name evidence="2" type="ORF">FocTR4_00005265</name>
</gene>
<dbReference type="Proteomes" id="UP000321331">
    <property type="component" value="Unassembled WGS sequence"/>
</dbReference>
<name>A0A5C6THQ7_FUSOC</name>
<reference evidence="2 3" key="1">
    <citation type="submission" date="2019-07" db="EMBL/GenBank/DDBJ databases">
        <title>The First High-Quality Draft Genome Sequence of the Causal Agent of the Current Panama Disease Epidemic.</title>
        <authorList>
            <person name="Warmington R.J."/>
            <person name="Kay W."/>
            <person name="Jeffries A."/>
            <person name="Bebber D."/>
            <person name="Moore K."/>
            <person name="Studholme D.J."/>
        </authorList>
    </citation>
    <scope>NUCLEOTIDE SEQUENCE [LARGE SCALE GENOMIC DNA]</scope>
    <source>
        <strain evidence="2 3">TR4</strain>
    </source>
</reference>
<protein>
    <submittedName>
        <fullName evidence="2">Uncharacterized protein</fullName>
    </submittedName>
</protein>
<evidence type="ECO:0000313" key="3">
    <source>
        <dbReference type="Proteomes" id="UP000321331"/>
    </source>
</evidence>
<evidence type="ECO:0000256" key="1">
    <source>
        <dbReference type="SAM" id="MobiDB-lite"/>
    </source>
</evidence>
<evidence type="ECO:0000313" key="2">
    <source>
        <dbReference type="EMBL" id="TXC10407.1"/>
    </source>
</evidence>